<dbReference type="PANTHER" id="PTHR46889:SF4">
    <property type="entry name" value="TRANSPOSASE INSO FOR INSERTION SEQUENCE ELEMENT IS911B-RELATED"/>
    <property type="match status" value="1"/>
</dbReference>
<dbReference type="InterPro" id="IPR025948">
    <property type="entry name" value="HTH-like_dom"/>
</dbReference>
<dbReference type="EMBL" id="CP099547">
    <property type="protein sequence ID" value="USR79747.1"/>
    <property type="molecule type" value="Genomic_DNA"/>
</dbReference>
<protein>
    <submittedName>
        <fullName evidence="2">IS3 family transposase</fullName>
    </submittedName>
</protein>
<accession>A0ABY5AI31</accession>
<reference evidence="2" key="1">
    <citation type="submission" date="2022-06" db="EMBL/GenBank/DDBJ databases">
        <title>Complete Genome Sequence of Arcanobacterium pinnipediorum strain DSM 28752 isolated from a harbour seal.</title>
        <authorList>
            <person name="Borowiak M."/>
            <person name="Kreitlow A."/>
            <person name="Alssahen M."/>
            <person name="Malorny B."/>
            <person name="Laemmler C."/>
            <person name="Prenger-Berninghoff E."/>
            <person name="Siebert U."/>
            <person name="Ploetz M."/>
            <person name="Abdulmawjood A."/>
        </authorList>
    </citation>
    <scope>NUCLEOTIDE SEQUENCE</scope>
    <source>
        <strain evidence="2">DSM 28752</strain>
    </source>
</reference>
<keyword evidence="3" id="KW-1185">Reference proteome</keyword>
<proteinExistence type="predicted"/>
<name>A0ABY5AI31_9ACTO</name>
<gene>
    <name evidence="2" type="ORF">NG665_01790</name>
</gene>
<feature type="domain" description="HTH-like" evidence="1">
    <location>
        <begin position="47"/>
        <end position="100"/>
    </location>
</feature>
<dbReference type="RefSeq" id="WP_252673610.1">
    <property type="nucleotide sequence ID" value="NZ_CP099547.1"/>
</dbReference>
<organism evidence="2 3">
    <name type="scientific">Arcanobacterium pinnipediorum</name>
    <dbReference type="NCBI Taxonomy" id="1503041"/>
    <lineage>
        <taxon>Bacteria</taxon>
        <taxon>Bacillati</taxon>
        <taxon>Actinomycetota</taxon>
        <taxon>Actinomycetes</taxon>
        <taxon>Actinomycetales</taxon>
        <taxon>Actinomycetaceae</taxon>
        <taxon>Arcanobacterium</taxon>
    </lineage>
</organism>
<evidence type="ECO:0000313" key="2">
    <source>
        <dbReference type="EMBL" id="USR79747.1"/>
    </source>
</evidence>
<dbReference type="Pfam" id="PF13276">
    <property type="entry name" value="HTH_21"/>
    <property type="match status" value="1"/>
</dbReference>
<sequence>MQREKANYFITRMVRLLKVSRSYFYAWAKKQAAISIGDDEKTSYYQQLDEKIYRMWERSDKVYGTPRITADLHAGGVSIDKKTVAKRMKLMGIEGISPRKCVPSKKVGDASVAAIPVKCTGFSS</sequence>
<dbReference type="InterPro" id="IPR050900">
    <property type="entry name" value="Transposase_IS3/IS150/IS904"/>
</dbReference>
<dbReference type="PANTHER" id="PTHR46889">
    <property type="entry name" value="TRANSPOSASE INSF FOR INSERTION SEQUENCE IS3B-RELATED"/>
    <property type="match status" value="1"/>
</dbReference>
<dbReference type="Proteomes" id="UP001056109">
    <property type="component" value="Chromosome"/>
</dbReference>
<evidence type="ECO:0000259" key="1">
    <source>
        <dbReference type="Pfam" id="PF13276"/>
    </source>
</evidence>
<evidence type="ECO:0000313" key="3">
    <source>
        <dbReference type="Proteomes" id="UP001056109"/>
    </source>
</evidence>